<evidence type="ECO:0000313" key="2">
    <source>
        <dbReference type="Proteomes" id="UP000821853"/>
    </source>
</evidence>
<evidence type="ECO:0000313" key="1">
    <source>
        <dbReference type="EMBL" id="KAH9370249.1"/>
    </source>
</evidence>
<protein>
    <submittedName>
        <fullName evidence="1">Uncharacterized protein</fullName>
    </submittedName>
</protein>
<organism evidence="1 2">
    <name type="scientific">Haemaphysalis longicornis</name>
    <name type="common">Bush tick</name>
    <dbReference type="NCBI Taxonomy" id="44386"/>
    <lineage>
        <taxon>Eukaryota</taxon>
        <taxon>Metazoa</taxon>
        <taxon>Ecdysozoa</taxon>
        <taxon>Arthropoda</taxon>
        <taxon>Chelicerata</taxon>
        <taxon>Arachnida</taxon>
        <taxon>Acari</taxon>
        <taxon>Parasitiformes</taxon>
        <taxon>Ixodida</taxon>
        <taxon>Ixodoidea</taxon>
        <taxon>Ixodidae</taxon>
        <taxon>Haemaphysalinae</taxon>
        <taxon>Haemaphysalis</taxon>
    </lineage>
</organism>
<keyword evidence="2" id="KW-1185">Reference proteome</keyword>
<dbReference type="EMBL" id="JABSTR010000005">
    <property type="protein sequence ID" value="KAH9370249.1"/>
    <property type="molecule type" value="Genomic_DNA"/>
</dbReference>
<dbReference type="AlphaFoldDB" id="A0A9J6G6B6"/>
<proteinExistence type="predicted"/>
<name>A0A9J6G6B6_HAELO</name>
<gene>
    <name evidence="1" type="ORF">HPB48_007414</name>
</gene>
<dbReference type="Proteomes" id="UP000821853">
    <property type="component" value="Chromosome 3"/>
</dbReference>
<sequence>MDQVLLQKMPSLVRSNSRLYPNVTIPEFKFKTEGDDLLGREKRVPVNVTVVDTTGRFEASAAPNKAAIVRTFHIERIRLRTVYGSNLHLNDARRAAFLQNIEDKVTAVLYDTLYNDYMNVLGRAVEAVAFPRL</sequence>
<reference evidence="1 2" key="1">
    <citation type="journal article" date="2020" name="Cell">
        <title>Large-Scale Comparative Analyses of Tick Genomes Elucidate Their Genetic Diversity and Vector Capacities.</title>
        <authorList>
            <consortium name="Tick Genome and Microbiome Consortium (TIGMIC)"/>
            <person name="Jia N."/>
            <person name="Wang J."/>
            <person name="Shi W."/>
            <person name="Du L."/>
            <person name="Sun Y."/>
            <person name="Zhan W."/>
            <person name="Jiang J.F."/>
            <person name="Wang Q."/>
            <person name="Zhang B."/>
            <person name="Ji P."/>
            <person name="Bell-Sakyi L."/>
            <person name="Cui X.M."/>
            <person name="Yuan T.T."/>
            <person name="Jiang B.G."/>
            <person name="Yang W.F."/>
            <person name="Lam T.T."/>
            <person name="Chang Q.C."/>
            <person name="Ding S.J."/>
            <person name="Wang X.J."/>
            <person name="Zhu J.G."/>
            <person name="Ruan X.D."/>
            <person name="Zhao L."/>
            <person name="Wei J.T."/>
            <person name="Ye R.Z."/>
            <person name="Que T.C."/>
            <person name="Du C.H."/>
            <person name="Zhou Y.H."/>
            <person name="Cheng J.X."/>
            <person name="Dai P.F."/>
            <person name="Guo W.B."/>
            <person name="Han X.H."/>
            <person name="Huang E.J."/>
            <person name="Li L.F."/>
            <person name="Wei W."/>
            <person name="Gao Y.C."/>
            <person name="Liu J.Z."/>
            <person name="Shao H.Z."/>
            <person name="Wang X."/>
            <person name="Wang C.C."/>
            <person name="Yang T.C."/>
            <person name="Huo Q.B."/>
            <person name="Li W."/>
            <person name="Chen H.Y."/>
            <person name="Chen S.E."/>
            <person name="Zhou L.G."/>
            <person name="Ni X.B."/>
            <person name="Tian J.H."/>
            <person name="Sheng Y."/>
            <person name="Liu T."/>
            <person name="Pan Y.S."/>
            <person name="Xia L.Y."/>
            <person name="Li J."/>
            <person name="Zhao F."/>
            <person name="Cao W.C."/>
        </authorList>
    </citation>
    <scope>NUCLEOTIDE SEQUENCE [LARGE SCALE GENOMIC DNA]</scope>
    <source>
        <strain evidence="1">HaeL-2018</strain>
    </source>
</reference>
<dbReference type="OrthoDB" id="6475975at2759"/>
<comment type="caution">
    <text evidence="1">The sequence shown here is derived from an EMBL/GenBank/DDBJ whole genome shotgun (WGS) entry which is preliminary data.</text>
</comment>
<dbReference type="VEuPathDB" id="VectorBase:HLOH_057817"/>
<accession>A0A9J6G6B6</accession>